<evidence type="ECO:0000256" key="3">
    <source>
        <dbReference type="ARBA" id="ARBA00023015"/>
    </source>
</evidence>
<keyword evidence="9" id="KW-1185">Reference proteome</keyword>
<dbReference type="Gene3D" id="2.60.200.20">
    <property type="match status" value="1"/>
</dbReference>
<comment type="caution">
    <text evidence="8">The sequence shown here is derived from an EMBL/GenBank/DDBJ whole genome shotgun (WGS) entry which is preliminary data.</text>
</comment>
<dbReference type="Pfam" id="PF25601">
    <property type="entry name" value="AAA_lid_14"/>
    <property type="match status" value="1"/>
</dbReference>
<dbReference type="SMART" id="SM00382">
    <property type="entry name" value="AAA"/>
    <property type="match status" value="1"/>
</dbReference>
<dbReference type="GO" id="GO:0005524">
    <property type="term" value="F:ATP binding"/>
    <property type="evidence" value="ECO:0007669"/>
    <property type="project" value="UniProtKB-KW"/>
</dbReference>
<name>A0A9X3XEU2_9BACT</name>
<gene>
    <name evidence="8" type="ORF">KEG57_51865</name>
</gene>
<evidence type="ECO:0000259" key="6">
    <source>
        <dbReference type="PROSITE" id="PS50006"/>
    </source>
</evidence>
<dbReference type="InterPro" id="IPR002078">
    <property type="entry name" value="Sigma_54_int"/>
</dbReference>
<dbReference type="FunFam" id="3.40.50.300:FF:000006">
    <property type="entry name" value="DNA-binding transcriptional regulator NtrC"/>
    <property type="match status" value="1"/>
</dbReference>
<protein>
    <submittedName>
        <fullName evidence="8">Sigma 54-dependent Fis family transcriptional regulator</fullName>
    </submittedName>
</protein>
<reference evidence="8 9" key="1">
    <citation type="submission" date="2021-04" db="EMBL/GenBank/DDBJ databases">
        <title>Genome analysis of Polyangium sp.</title>
        <authorList>
            <person name="Li Y."/>
            <person name="Wang J."/>
        </authorList>
    </citation>
    <scope>NUCLEOTIDE SEQUENCE [LARGE SCALE GENOMIC DNA]</scope>
    <source>
        <strain evidence="8 9">SDU14</strain>
    </source>
</reference>
<evidence type="ECO:0000313" key="8">
    <source>
        <dbReference type="EMBL" id="MDC3989069.1"/>
    </source>
</evidence>
<dbReference type="InterPro" id="IPR025943">
    <property type="entry name" value="Sigma_54_int_dom_ATP-bd_2"/>
</dbReference>
<evidence type="ECO:0000313" key="9">
    <source>
        <dbReference type="Proteomes" id="UP001151081"/>
    </source>
</evidence>
<dbReference type="PROSITE" id="PS50045">
    <property type="entry name" value="SIGMA54_INTERACT_4"/>
    <property type="match status" value="1"/>
</dbReference>
<evidence type="ECO:0000256" key="4">
    <source>
        <dbReference type="ARBA" id="ARBA00023125"/>
    </source>
</evidence>
<keyword evidence="2" id="KW-0067">ATP-binding</keyword>
<dbReference type="Gene3D" id="3.40.50.300">
    <property type="entry name" value="P-loop containing nucleotide triphosphate hydrolases"/>
    <property type="match status" value="1"/>
</dbReference>
<dbReference type="GO" id="GO:0003677">
    <property type="term" value="F:DNA binding"/>
    <property type="evidence" value="ECO:0007669"/>
    <property type="project" value="UniProtKB-KW"/>
</dbReference>
<keyword evidence="5" id="KW-0804">Transcription</keyword>
<dbReference type="EMBL" id="JAGTJJ010000094">
    <property type="protein sequence ID" value="MDC3989069.1"/>
    <property type="molecule type" value="Genomic_DNA"/>
</dbReference>
<evidence type="ECO:0000256" key="5">
    <source>
        <dbReference type="ARBA" id="ARBA00023163"/>
    </source>
</evidence>
<dbReference type="InterPro" id="IPR025944">
    <property type="entry name" value="Sigma_54_int_dom_CS"/>
</dbReference>
<dbReference type="Pfam" id="PF00158">
    <property type="entry name" value="Sigma54_activat"/>
    <property type="match status" value="1"/>
</dbReference>
<dbReference type="InterPro" id="IPR008984">
    <property type="entry name" value="SMAD_FHA_dom_sf"/>
</dbReference>
<dbReference type="SUPFAM" id="SSF46689">
    <property type="entry name" value="Homeodomain-like"/>
    <property type="match status" value="1"/>
</dbReference>
<dbReference type="CDD" id="cd00060">
    <property type="entry name" value="FHA"/>
    <property type="match status" value="1"/>
</dbReference>
<dbReference type="InterPro" id="IPR003593">
    <property type="entry name" value="AAA+_ATPase"/>
</dbReference>
<sequence length="447" mass="48061">MFTRTTNQMERPTAPLRSRLRVLHGPEAGLEIELPRAGLVIGASEASDVTLSDPLVSSRHCSVRPTAGGFEVTDLGSTNGTSYDGALLAKARLPVGAVLGVGSTLLQLLPDEEVLEIPPSAATSFGNLVGSSLAMRRIYALLDRAAASNASVLLLGESGTGKEVAARAVHDASPRRNGPFVIFDGGAAAENLVESDLFGHTRGAFTGADRDRLGAFALAHGGTLFLDEIGDLPLRLQPKLLRLLETGTVQPVGGARQQAYDVRIIAATHHDLRTEVARGTFRGDVYYRLAVVEVHLPALRERLDDIPDLTRAFLEREGVRVPSVDALAGKNLDRLRGYSWPGNVRELRNAISRAVALGPKGACFAEMPVMIGSVQRFEPEAPIDRPFSEAKAELVEQFEKAYVRNLLAKYGDNMTEAAKVAGLERKHLYRILARLGITPGRGDRNDG</sequence>
<keyword evidence="1" id="KW-0547">Nucleotide-binding</keyword>
<organism evidence="8 9">
    <name type="scientific">Polyangium jinanense</name>
    <dbReference type="NCBI Taxonomy" id="2829994"/>
    <lineage>
        <taxon>Bacteria</taxon>
        <taxon>Pseudomonadati</taxon>
        <taxon>Myxococcota</taxon>
        <taxon>Polyangia</taxon>
        <taxon>Polyangiales</taxon>
        <taxon>Polyangiaceae</taxon>
        <taxon>Polyangium</taxon>
    </lineage>
</organism>
<dbReference type="PANTHER" id="PTHR32071:SF117">
    <property type="entry name" value="PTS-DEPENDENT DIHYDROXYACETONE KINASE OPERON REGULATORY PROTEIN-RELATED"/>
    <property type="match status" value="1"/>
</dbReference>
<feature type="domain" description="FHA" evidence="6">
    <location>
        <begin position="39"/>
        <end position="88"/>
    </location>
</feature>
<dbReference type="Proteomes" id="UP001151081">
    <property type="component" value="Unassembled WGS sequence"/>
</dbReference>
<keyword evidence="3" id="KW-0805">Transcription regulation</keyword>
<dbReference type="InterPro" id="IPR058031">
    <property type="entry name" value="AAA_lid_NorR"/>
</dbReference>
<dbReference type="PROSITE" id="PS50006">
    <property type="entry name" value="FHA_DOMAIN"/>
    <property type="match status" value="1"/>
</dbReference>
<dbReference type="PROSITE" id="PS00676">
    <property type="entry name" value="SIGMA54_INTERACT_2"/>
    <property type="match status" value="1"/>
</dbReference>
<dbReference type="Gene3D" id="1.10.10.60">
    <property type="entry name" value="Homeodomain-like"/>
    <property type="match status" value="1"/>
</dbReference>
<dbReference type="RefSeq" id="WP_272429121.1">
    <property type="nucleotide sequence ID" value="NZ_JAGTJJ010000094.1"/>
</dbReference>
<dbReference type="SUPFAM" id="SSF49879">
    <property type="entry name" value="SMAD/FHA domain"/>
    <property type="match status" value="1"/>
</dbReference>
<dbReference type="PANTHER" id="PTHR32071">
    <property type="entry name" value="TRANSCRIPTIONAL REGULATORY PROTEIN"/>
    <property type="match status" value="1"/>
</dbReference>
<dbReference type="InterPro" id="IPR027417">
    <property type="entry name" value="P-loop_NTPase"/>
</dbReference>
<feature type="domain" description="Sigma-54 factor interaction" evidence="7">
    <location>
        <begin position="128"/>
        <end position="356"/>
    </location>
</feature>
<dbReference type="InterPro" id="IPR000253">
    <property type="entry name" value="FHA_dom"/>
</dbReference>
<dbReference type="SUPFAM" id="SSF52540">
    <property type="entry name" value="P-loop containing nucleoside triphosphate hydrolases"/>
    <property type="match status" value="1"/>
</dbReference>
<evidence type="ECO:0000259" key="7">
    <source>
        <dbReference type="PROSITE" id="PS50045"/>
    </source>
</evidence>
<dbReference type="Gene3D" id="1.10.8.60">
    <property type="match status" value="1"/>
</dbReference>
<dbReference type="Pfam" id="PF16697">
    <property type="entry name" value="Yop-YscD_cpl"/>
    <property type="match status" value="1"/>
</dbReference>
<evidence type="ECO:0000256" key="2">
    <source>
        <dbReference type="ARBA" id="ARBA00022840"/>
    </source>
</evidence>
<dbReference type="GO" id="GO:0006355">
    <property type="term" value="P:regulation of DNA-templated transcription"/>
    <property type="evidence" value="ECO:0007669"/>
    <property type="project" value="InterPro"/>
</dbReference>
<dbReference type="InterPro" id="IPR032030">
    <property type="entry name" value="YscD_cytoplasmic_dom"/>
</dbReference>
<dbReference type="AlphaFoldDB" id="A0A9X3XEU2"/>
<dbReference type="SMART" id="SM00240">
    <property type="entry name" value="FHA"/>
    <property type="match status" value="1"/>
</dbReference>
<keyword evidence="4" id="KW-0238">DNA-binding</keyword>
<accession>A0A9X3XEU2</accession>
<dbReference type="PROSITE" id="PS00688">
    <property type="entry name" value="SIGMA54_INTERACT_3"/>
    <property type="match status" value="1"/>
</dbReference>
<dbReference type="CDD" id="cd00009">
    <property type="entry name" value="AAA"/>
    <property type="match status" value="1"/>
</dbReference>
<proteinExistence type="predicted"/>
<evidence type="ECO:0000256" key="1">
    <source>
        <dbReference type="ARBA" id="ARBA00022741"/>
    </source>
</evidence>
<dbReference type="InterPro" id="IPR009057">
    <property type="entry name" value="Homeodomain-like_sf"/>
</dbReference>